<organism evidence="1 2">
    <name type="scientific">Manihot esculenta</name>
    <name type="common">Cassava</name>
    <name type="synonym">Jatropha manihot</name>
    <dbReference type="NCBI Taxonomy" id="3983"/>
    <lineage>
        <taxon>Eukaryota</taxon>
        <taxon>Viridiplantae</taxon>
        <taxon>Streptophyta</taxon>
        <taxon>Embryophyta</taxon>
        <taxon>Tracheophyta</taxon>
        <taxon>Spermatophyta</taxon>
        <taxon>Magnoliopsida</taxon>
        <taxon>eudicotyledons</taxon>
        <taxon>Gunneridae</taxon>
        <taxon>Pentapetalae</taxon>
        <taxon>rosids</taxon>
        <taxon>fabids</taxon>
        <taxon>Malpighiales</taxon>
        <taxon>Euphorbiaceae</taxon>
        <taxon>Crotonoideae</taxon>
        <taxon>Manihoteae</taxon>
        <taxon>Manihot</taxon>
    </lineage>
</organism>
<name>A0ACB7GIH0_MANES</name>
<evidence type="ECO:0000313" key="1">
    <source>
        <dbReference type="EMBL" id="KAG8639530.1"/>
    </source>
</evidence>
<gene>
    <name evidence="1" type="ORF">MANES_14G152301v8</name>
</gene>
<reference evidence="2" key="1">
    <citation type="journal article" date="2016" name="Nat. Biotechnol.">
        <title>Sequencing wild and cultivated cassava and related species reveals extensive interspecific hybridization and genetic diversity.</title>
        <authorList>
            <person name="Bredeson J.V."/>
            <person name="Lyons J.B."/>
            <person name="Prochnik S.E."/>
            <person name="Wu G.A."/>
            <person name="Ha C.M."/>
            <person name="Edsinger-Gonzales E."/>
            <person name="Grimwood J."/>
            <person name="Schmutz J."/>
            <person name="Rabbi I.Y."/>
            <person name="Egesi C."/>
            <person name="Nauluvula P."/>
            <person name="Lebot V."/>
            <person name="Ndunguru J."/>
            <person name="Mkamilo G."/>
            <person name="Bart R.S."/>
            <person name="Setter T.L."/>
            <person name="Gleadow R.M."/>
            <person name="Kulakow P."/>
            <person name="Ferguson M.E."/>
            <person name="Rounsley S."/>
            <person name="Rokhsar D.S."/>
        </authorList>
    </citation>
    <scope>NUCLEOTIDE SEQUENCE [LARGE SCALE GENOMIC DNA]</scope>
    <source>
        <strain evidence="2">cv. AM560-2</strain>
    </source>
</reference>
<comment type="caution">
    <text evidence="1">The sequence shown here is derived from an EMBL/GenBank/DDBJ whole genome shotgun (WGS) entry which is preliminary data.</text>
</comment>
<dbReference type="EMBL" id="CM004400">
    <property type="protein sequence ID" value="KAG8639530.1"/>
    <property type="molecule type" value="Genomic_DNA"/>
</dbReference>
<accession>A0ACB7GIH0</accession>
<sequence>MANATNPTAANVTLDLELESVLTLSNSDNPGIKLVSNLLTGPNYLSWTRSMIIALRAKDNLGFITVDSMIISWILNSISRDLSDGFLQGSMTLAAYYNKLKRCWDELSVLCPLPPCACGAAKALTTFEERERLIQFLMGLNHQYEHVSNQILLLDPLPSASKAYGMVQNVEKQKKIQITFPESSNITTVMAAQRFNNSRRQSSGDSKFNSNNKADSNFECMDKGTWIVDSGATDHMSGDLALFDSISKLKTPRHIRLPDGRTKLITHTGTIQLSPRITLFNTLYITDFHCNLLSVNYLAFTCKIFVTQYPDHCVLQDLQSKEEIAIGLVVGRLYHINKQSFSITKVNNAYTTHEPHLFQHWHSRLGHPSTNKMRHLSIVPVISSDVLPCTVCPMAKQERLVFPSNVEYSLTIFELIKSVTGAYYIFTIVDDYSRFTWTYMLNSKTQVPSVLTHFLAHIENQFKTHVKAVRTDNGIRHQRTCVYTPQRNGVVERKHKHLLQVARSLMFQSKFPSHFWSETLLTTTHLINRLPSEILKWQNPYELLHGHKPKLDYLRVIGSLCFATNLSPGKIKFSVRGLSSVLLGYDARFHENVFPFHLTNPSSVTDFCLPKCIADDMAIHSFSIPIEPSVNPLVNQIPNANMIAVVEAVKNKPIINQQNNL</sequence>
<evidence type="ECO:0000313" key="2">
    <source>
        <dbReference type="Proteomes" id="UP000091857"/>
    </source>
</evidence>
<protein>
    <submittedName>
        <fullName evidence="1">Uncharacterized protein</fullName>
    </submittedName>
</protein>
<dbReference type="Proteomes" id="UP000091857">
    <property type="component" value="Chromosome 14"/>
</dbReference>
<keyword evidence="2" id="KW-1185">Reference proteome</keyword>
<proteinExistence type="predicted"/>